<dbReference type="SUPFAM" id="SSF75304">
    <property type="entry name" value="Amidase signature (AS) enzymes"/>
    <property type="match status" value="1"/>
</dbReference>
<dbReference type="InterPro" id="IPR023631">
    <property type="entry name" value="Amidase_dom"/>
</dbReference>
<evidence type="ECO:0000313" key="3">
    <source>
        <dbReference type="Proteomes" id="UP000612893"/>
    </source>
</evidence>
<dbReference type="AlphaFoldDB" id="A0A934K285"/>
<dbReference type="EMBL" id="JAEKNR010000118">
    <property type="protein sequence ID" value="MBJ7598584.1"/>
    <property type="molecule type" value="Genomic_DNA"/>
</dbReference>
<feature type="domain" description="Amidase" evidence="1">
    <location>
        <begin position="27"/>
        <end position="448"/>
    </location>
</feature>
<comment type="caution">
    <text evidence="2">The sequence shown here is derived from an EMBL/GenBank/DDBJ whole genome shotgun (WGS) entry which is preliminary data.</text>
</comment>
<name>A0A934K285_9BACT</name>
<organism evidence="2 3">
    <name type="scientific">Candidatus Nephthysia bennettiae</name>
    <dbReference type="NCBI Taxonomy" id="3127016"/>
    <lineage>
        <taxon>Bacteria</taxon>
        <taxon>Bacillati</taxon>
        <taxon>Candidatus Dormiibacterota</taxon>
        <taxon>Candidatus Dormibacteria</taxon>
        <taxon>Candidatus Dormibacterales</taxon>
        <taxon>Candidatus Dormibacteraceae</taxon>
        <taxon>Candidatus Nephthysia</taxon>
    </lineage>
</organism>
<dbReference type="Gene3D" id="3.90.1300.10">
    <property type="entry name" value="Amidase signature (AS) domain"/>
    <property type="match status" value="1"/>
</dbReference>
<evidence type="ECO:0000259" key="1">
    <source>
        <dbReference type="Pfam" id="PF01425"/>
    </source>
</evidence>
<dbReference type="Pfam" id="PF01425">
    <property type="entry name" value="Amidase"/>
    <property type="match status" value="1"/>
</dbReference>
<gene>
    <name evidence="2" type="ORF">JF922_10930</name>
</gene>
<evidence type="ECO:0000313" key="2">
    <source>
        <dbReference type="EMBL" id="MBJ7598584.1"/>
    </source>
</evidence>
<proteinExistence type="predicted"/>
<accession>A0A934K285</accession>
<protein>
    <submittedName>
        <fullName evidence="2">Asp-tRNA(Asn)/Glu-tRNA(Gln) amidotransferase GatCAB subunit A</fullName>
    </submittedName>
</protein>
<keyword evidence="3" id="KW-1185">Reference proteome</keyword>
<reference evidence="2" key="1">
    <citation type="submission" date="2020-10" db="EMBL/GenBank/DDBJ databases">
        <title>Ca. Dormibacterota MAGs.</title>
        <authorList>
            <person name="Montgomery K."/>
        </authorList>
    </citation>
    <scope>NUCLEOTIDE SEQUENCE [LARGE SCALE GENOMIC DNA]</scope>
    <source>
        <strain evidence="2">SC8812_S17_10</strain>
    </source>
</reference>
<dbReference type="PANTHER" id="PTHR11895">
    <property type="entry name" value="TRANSAMIDASE"/>
    <property type="match status" value="1"/>
</dbReference>
<dbReference type="InterPro" id="IPR036928">
    <property type="entry name" value="AS_sf"/>
</dbReference>
<sequence>MDVSELWALTLRQAADGLARRDFSSAELLEATLERLEETEPAVHAYVTLMEETARGRAAAADEELREGRWRGPLHGIPVGVKDLCYTKGVRTEAGSRVLEGFVPDHDATVVLRLKEAGAVIVGKTVTHEFAYGQDIPATRNPWDLDCYPGGSSAGSGVSVAVGSAFAAIGTDTGGSVRVPASVNGVVGLKPTYGRVSKHGVIPMSPTLDTVGPLARTAEDCALVLGVIAGHDPADSGSVPEAVPDFASALSQGVDGLRLGLDREHFLSDRVVPEVRAACEAAIEELRSVGADVVEVRLPELAHASPAGMPVLLADTSEWHRHFLRTRGDRYVPATRLMLELGEMVLGAQYVTAQRSRAWLRDRVRNSFDMHRLDGLVGPTLPTPTMPLEQLSVDLTGGGETKLSAFLRHCFAGNVVGIPALSFPCGFSSEGLPIGLQVYGRPFEESKLFRVAHAYQQVSDWHQRRPQPQLKAGVR</sequence>
<dbReference type="InterPro" id="IPR000120">
    <property type="entry name" value="Amidase"/>
</dbReference>
<dbReference type="Proteomes" id="UP000612893">
    <property type="component" value="Unassembled WGS sequence"/>
</dbReference>
<dbReference type="GO" id="GO:0003824">
    <property type="term" value="F:catalytic activity"/>
    <property type="evidence" value="ECO:0007669"/>
    <property type="project" value="InterPro"/>
</dbReference>
<dbReference type="PANTHER" id="PTHR11895:SF176">
    <property type="entry name" value="AMIDASE AMID-RELATED"/>
    <property type="match status" value="1"/>
</dbReference>